<feature type="domain" description="Bbp19-like phage" evidence="2">
    <location>
        <begin position="32"/>
        <end position="85"/>
    </location>
</feature>
<sequence>MSENIHPSILIGWDLVGAVRKARDQENIQSVYQRVFANDDGRAVLIDLMARSGMMERRPPSMSASERFHADGMASLMIEVLDLAGVDVYERSAALQAATALDSHMERAHGPDFSRGGYDRSAGNEPNRSDLDSVTDPFADD</sequence>
<gene>
    <name evidence="3" type="ORF">EM6_0491</name>
</gene>
<reference evidence="4" key="1">
    <citation type="journal article" date="2017" name="Biotechnol. Biofuels">
        <title>Evaluation of environmental bacterial communities as a factor affecting the growth of duckweed Lemna minor.</title>
        <authorList>
            <person name="Ishizawa H."/>
            <person name="Kuroda M."/>
            <person name="Morikawa M."/>
            <person name="Ike M."/>
        </authorList>
    </citation>
    <scope>NUCLEOTIDE SEQUENCE [LARGE SCALE GENOMIC DNA]</scope>
    <source>
        <strain evidence="4">M6</strain>
    </source>
</reference>
<proteinExistence type="predicted"/>
<dbReference type="EMBL" id="AP018827">
    <property type="protein sequence ID" value="BBF79914.1"/>
    <property type="molecule type" value="Genomic_DNA"/>
</dbReference>
<dbReference type="RefSeq" id="WP_126420054.1">
    <property type="nucleotide sequence ID" value="NZ_AP018827.1"/>
</dbReference>
<organism evidence="3 4">
    <name type="scientific">Asticcacaulis excentricus</name>
    <dbReference type="NCBI Taxonomy" id="78587"/>
    <lineage>
        <taxon>Bacteria</taxon>
        <taxon>Pseudomonadati</taxon>
        <taxon>Pseudomonadota</taxon>
        <taxon>Alphaproteobacteria</taxon>
        <taxon>Caulobacterales</taxon>
        <taxon>Caulobacteraceae</taxon>
        <taxon>Asticcacaulis</taxon>
    </lineage>
</organism>
<evidence type="ECO:0000313" key="3">
    <source>
        <dbReference type="EMBL" id="BBF79914.1"/>
    </source>
</evidence>
<dbReference type="Pfam" id="PF25181">
    <property type="entry name" value="Phage_Bbp19"/>
    <property type="match status" value="1"/>
</dbReference>
<dbReference type="Proteomes" id="UP000278756">
    <property type="component" value="Chromosome 1"/>
</dbReference>
<evidence type="ECO:0000313" key="4">
    <source>
        <dbReference type="Proteomes" id="UP000278756"/>
    </source>
</evidence>
<reference evidence="4" key="2">
    <citation type="journal article" date="2017" name="Plant Physiol. Biochem.">
        <title>Differential oxidative and antioxidative response of duckweed Lemna minor toward plant growth promoting/inhibiting bacteria.</title>
        <authorList>
            <person name="Ishizawa H."/>
            <person name="Kuroda M."/>
            <person name="Morikawa M."/>
            <person name="Ike M."/>
        </authorList>
    </citation>
    <scope>NUCLEOTIDE SEQUENCE [LARGE SCALE GENOMIC DNA]</scope>
    <source>
        <strain evidence="4">M6</strain>
    </source>
</reference>
<dbReference type="AlphaFoldDB" id="A0A3G9G4M8"/>
<feature type="compositionally biased region" description="Basic and acidic residues" evidence="1">
    <location>
        <begin position="103"/>
        <end position="112"/>
    </location>
</feature>
<accession>A0A3G9G4M8</accession>
<name>A0A3G9G4M8_9CAUL</name>
<evidence type="ECO:0000259" key="2">
    <source>
        <dbReference type="Pfam" id="PF25181"/>
    </source>
</evidence>
<feature type="region of interest" description="Disordered" evidence="1">
    <location>
        <begin position="101"/>
        <end position="141"/>
    </location>
</feature>
<dbReference type="InterPro" id="IPR057447">
    <property type="entry name" value="Bbp19-like_phage"/>
</dbReference>
<evidence type="ECO:0000256" key="1">
    <source>
        <dbReference type="SAM" id="MobiDB-lite"/>
    </source>
</evidence>
<protein>
    <recommendedName>
        <fullName evidence="2">Bbp19-like phage domain-containing protein</fullName>
    </recommendedName>
</protein>